<organism evidence="1 2">
    <name type="scientific">Gymnorhina tibicen</name>
    <name type="common">Australian magpie</name>
    <name type="synonym">Cracticus tibicen</name>
    <dbReference type="NCBI Taxonomy" id="9132"/>
    <lineage>
        <taxon>Eukaryota</taxon>
        <taxon>Metazoa</taxon>
        <taxon>Chordata</taxon>
        <taxon>Craniata</taxon>
        <taxon>Vertebrata</taxon>
        <taxon>Euteleostomi</taxon>
        <taxon>Archelosauria</taxon>
        <taxon>Archosauria</taxon>
        <taxon>Dinosauria</taxon>
        <taxon>Saurischia</taxon>
        <taxon>Theropoda</taxon>
        <taxon>Coelurosauria</taxon>
        <taxon>Aves</taxon>
        <taxon>Neognathae</taxon>
        <taxon>Neoaves</taxon>
        <taxon>Telluraves</taxon>
        <taxon>Australaves</taxon>
        <taxon>Passeriformes</taxon>
        <taxon>Artamidae</taxon>
        <taxon>Gymnorhina</taxon>
    </lineage>
</organism>
<evidence type="ECO:0000313" key="1">
    <source>
        <dbReference type="EMBL" id="NXM41276.1"/>
    </source>
</evidence>
<reference evidence="1 2" key="1">
    <citation type="submission" date="2019-09" db="EMBL/GenBank/DDBJ databases">
        <title>Bird 10,000 Genomes (B10K) Project - Family phase.</title>
        <authorList>
            <person name="Zhang G."/>
        </authorList>
    </citation>
    <scope>NUCLEOTIDE SEQUENCE [LARGE SCALE GENOMIC DNA]</scope>
    <source>
        <strain evidence="1">B10K-DU-002-05</strain>
        <tissue evidence="1">Muscle</tissue>
    </source>
</reference>
<comment type="caution">
    <text evidence="1">The sequence shown here is derived from an EMBL/GenBank/DDBJ whole genome shotgun (WGS) entry which is preliminary data.</text>
</comment>
<proteinExistence type="predicted"/>
<dbReference type="PANTHER" id="PTHR13170:SF23">
    <property type="entry name" value="PROTEIN O-GLCNACASE-LIKE"/>
    <property type="match status" value="1"/>
</dbReference>
<dbReference type="InterPro" id="IPR051822">
    <property type="entry name" value="Glycosyl_Hydrolase_84"/>
</dbReference>
<dbReference type="EMBL" id="VXAZ01002646">
    <property type="protein sequence ID" value="NXM41276.1"/>
    <property type="molecule type" value="Genomic_DNA"/>
</dbReference>
<dbReference type="Proteomes" id="UP000579941">
    <property type="component" value="Unassembled WGS sequence"/>
</dbReference>
<feature type="non-terminal residue" evidence="1">
    <location>
        <position position="1"/>
    </location>
</feature>
<protein>
    <submittedName>
        <fullName evidence="1">OGA GlcNAcase</fullName>
    </submittedName>
</protein>
<dbReference type="Gene3D" id="1.20.58.240">
    <property type="entry name" value="STAT, domain 1"/>
    <property type="match status" value="1"/>
</dbReference>
<evidence type="ECO:0000313" key="2">
    <source>
        <dbReference type="Proteomes" id="UP000579941"/>
    </source>
</evidence>
<accession>A0A7L1ASD2</accession>
<dbReference type="InterPro" id="IPR016181">
    <property type="entry name" value="Acyl_CoA_acyltransferase"/>
</dbReference>
<name>A0A7L1ASD2_GYMTI</name>
<dbReference type="PANTHER" id="PTHR13170">
    <property type="entry name" value="O-GLCNACASE"/>
    <property type="match status" value="1"/>
</dbReference>
<dbReference type="SUPFAM" id="SSF55729">
    <property type="entry name" value="Acyl-CoA N-acyltransferases (Nat)"/>
    <property type="match status" value="1"/>
</dbReference>
<sequence>LTLEEVRMLVELFYLPYHHGTLAQELLEHFQWLRANSLSVGVPATAPDACGGTRWRGRAQSFQLLCARTCRLHSRFVSTAGRALLYDLHPYLWDIRNMLLAASAFVLWLGCQSITAPILLGRDAEPWARRGGLFGELQALLPVGNSCDLFYHPPPLFPSSQLYLLRPLLPLDKVGAVAWRGVLPEPWHGFWGCSEVSQGLQAQLSHAPALPGRLLGSFLSLSPEYTFVLEDEGGPCGYAAGALHAEGFLQQRDRSWLPAIRHKYPPDLGAGGPALGQDALEEAVLFFHAEPLAVPQPVLRRFPSLVQLGTAPRVLDVGASRSLALCLLSALRANGSRGVFCQVSDADRQQLSFYSKLG</sequence>
<gene>
    <name evidence="1" type="primary">Mgea5_1</name>
    <name evidence="1" type="ORF">GYMTIB_R02042</name>
</gene>
<dbReference type="GO" id="GO:0009100">
    <property type="term" value="P:glycoprotein metabolic process"/>
    <property type="evidence" value="ECO:0007669"/>
    <property type="project" value="TreeGrafter"/>
</dbReference>
<keyword evidence="2" id="KW-1185">Reference proteome</keyword>
<dbReference type="AlphaFoldDB" id="A0A7L1ASD2"/>
<dbReference type="Gene3D" id="3.40.630.30">
    <property type="match status" value="1"/>
</dbReference>
<dbReference type="GO" id="GO:0016231">
    <property type="term" value="F:beta-N-acetylglucosaminidase activity"/>
    <property type="evidence" value="ECO:0007669"/>
    <property type="project" value="TreeGrafter"/>
</dbReference>
<feature type="non-terminal residue" evidence="1">
    <location>
        <position position="358"/>
    </location>
</feature>